<dbReference type="HOGENOM" id="CLU_008720_1_1_1"/>
<evidence type="ECO:0000256" key="1">
    <source>
        <dbReference type="ARBA" id="ARBA00004604"/>
    </source>
</evidence>
<keyword evidence="5" id="KW-0677">Repeat</keyword>
<feature type="compositionally biased region" description="Basic residues" evidence="11">
    <location>
        <begin position="33"/>
        <end position="51"/>
    </location>
</feature>
<feature type="compositionally biased region" description="Polar residues" evidence="11">
    <location>
        <begin position="1"/>
        <end position="11"/>
    </location>
</feature>
<evidence type="ECO:0000256" key="2">
    <source>
        <dbReference type="ARBA" id="ARBA00016427"/>
    </source>
</evidence>
<dbReference type="InterPro" id="IPR011989">
    <property type="entry name" value="ARM-like"/>
</dbReference>
<name>A0A022VRP0_TRIRU</name>
<dbReference type="SMART" id="SM00025">
    <property type="entry name" value="Pumilio"/>
    <property type="match status" value="4"/>
</dbReference>
<dbReference type="GO" id="GO:0000056">
    <property type="term" value="P:ribosomal small subunit export from nucleus"/>
    <property type="evidence" value="ECO:0007669"/>
    <property type="project" value="TreeGrafter"/>
</dbReference>
<feature type="compositionally biased region" description="Basic and acidic residues" evidence="11">
    <location>
        <begin position="52"/>
        <end position="77"/>
    </location>
</feature>
<dbReference type="SUPFAM" id="SSF48371">
    <property type="entry name" value="ARM repeat"/>
    <property type="match status" value="1"/>
</dbReference>
<dbReference type="PANTHER" id="PTHR13102">
    <property type="entry name" value="NUCLEOLAR PROTEIN 9"/>
    <property type="match status" value="1"/>
</dbReference>
<keyword evidence="4" id="KW-0698">rRNA processing</keyword>
<dbReference type="GO" id="GO:0030686">
    <property type="term" value="C:90S preribosome"/>
    <property type="evidence" value="ECO:0007669"/>
    <property type="project" value="TreeGrafter"/>
</dbReference>
<feature type="region of interest" description="Disordered" evidence="11">
    <location>
        <begin position="719"/>
        <end position="756"/>
    </location>
</feature>
<dbReference type="PROSITE" id="PS50302">
    <property type="entry name" value="PUM"/>
    <property type="match status" value="1"/>
</dbReference>
<dbReference type="PANTHER" id="PTHR13102:SF0">
    <property type="entry name" value="NUCLEOLAR PROTEIN 9"/>
    <property type="match status" value="1"/>
</dbReference>
<gene>
    <name evidence="12" type="ORF">H103_07646</name>
</gene>
<comment type="subcellular location">
    <subcellularLocation>
        <location evidence="1">Nucleus</location>
        <location evidence="1">Nucleolus</location>
    </subcellularLocation>
</comment>
<evidence type="ECO:0000256" key="10">
    <source>
        <dbReference type="PROSITE-ProRule" id="PRU00317"/>
    </source>
</evidence>
<reference evidence="12" key="1">
    <citation type="submission" date="2014-02" db="EMBL/GenBank/DDBJ databases">
        <title>The Genome Sequence of Trichophyton rubrum (morphotype fischeri) CBS 288.86.</title>
        <authorList>
            <consortium name="The Broad Institute Genomics Platform"/>
            <person name="Cuomo C.A."/>
            <person name="White T.C."/>
            <person name="Graser Y."/>
            <person name="Martinez-Rossi N."/>
            <person name="Heitman J."/>
            <person name="Young S.K."/>
            <person name="Zeng Q."/>
            <person name="Gargeya S."/>
            <person name="Abouelleil A."/>
            <person name="Alvarado L."/>
            <person name="Chapman S.B."/>
            <person name="Gainer-Dewar J."/>
            <person name="Goldberg J."/>
            <person name="Griggs A."/>
            <person name="Gujja S."/>
            <person name="Hansen M."/>
            <person name="Howarth C."/>
            <person name="Imamovic A."/>
            <person name="Larimer J."/>
            <person name="Martinez D."/>
            <person name="Murphy C."/>
            <person name="Pearson M.D."/>
            <person name="Persinoti G."/>
            <person name="Poon T."/>
            <person name="Priest M."/>
            <person name="Roberts A.D."/>
            <person name="Saif S."/>
            <person name="Shea T.D."/>
            <person name="Sykes S.N."/>
            <person name="Wortman J."/>
            <person name="Nusbaum C."/>
            <person name="Birren B."/>
        </authorList>
    </citation>
    <scope>NUCLEOTIDE SEQUENCE [LARGE SCALE GENOMIC DNA]</scope>
    <source>
        <strain evidence="12">CBS 288.86</strain>
    </source>
</reference>
<comment type="function">
    <text evidence="7">RNA-binding nucleolar protein required for pre-rRNA processing. Involved in production of 18S rRNA and assembly of small ribosomal subunit.</text>
</comment>
<feature type="compositionally biased region" description="Basic and acidic residues" evidence="11">
    <location>
        <begin position="727"/>
        <end position="739"/>
    </location>
</feature>
<dbReference type="AlphaFoldDB" id="A0A022VRP0"/>
<dbReference type="GO" id="GO:0005730">
    <property type="term" value="C:nucleolus"/>
    <property type="evidence" value="ECO:0007669"/>
    <property type="project" value="UniProtKB-SubCell"/>
</dbReference>
<dbReference type="InterPro" id="IPR040000">
    <property type="entry name" value="NOP9"/>
</dbReference>
<evidence type="ECO:0000256" key="6">
    <source>
        <dbReference type="ARBA" id="ARBA00023242"/>
    </source>
</evidence>
<dbReference type="Proteomes" id="UP000023758">
    <property type="component" value="Unassembled WGS sequence"/>
</dbReference>
<dbReference type="GO" id="GO:0000472">
    <property type="term" value="P:endonucleolytic cleavage to generate mature 5'-end of SSU-rRNA from (SSU-rRNA, 5.8S rRNA, LSU-rRNA)"/>
    <property type="evidence" value="ECO:0007669"/>
    <property type="project" value="TreeGrafter"/>
</dbReference>
<keyword evidence="6" id="KW-0539">Nucleus</keyword>
<feature type="compositionally biased region" description="Basic and acidic residues" evidence="11">
    <location>
        <begin position="17"/>
        <end position="32"/>
    </location>
</feature>
<dbReference type="EMBL" id="KK207921">
    <property type="protein sequence ID" value="EZF48715.1"/>
    <property type="molecule type" value="Genomic_DNA"/>
</dbReference>
<dbReference type="GO" id="GO:0000447">
    <property type="term" value="P:endonucleolytic cleavage in ITS1 to separate SSU-rRNA from 5.8S rRNA and LSU-rRNA from tricistronic rRNA transcript (SSU-rRNA, 5.8S rRNA, LSU-rRNA)"/>
    <property type="evidence" value="ECO:0007669"/>
    <property type="project" value="TreeGrafter"/>
</dbReference>
<dbReference type="InterPro" id="IPR016024">
    <property type="entry name" value="ARM-type_fold"/>
</dbReference>
<keyword evidence="3" id="KW-0690">Ribosome biogenesis</keyword>
<evidence type="ECO:0000313" key="12">
    <source>
        <dbReference type="EMBL" id="EZF48715.1"/>
    </source>
</evidence>
<evidence type="ECO:0000256" key="8">
    <source>
        <dbReference type="ARBA" id="ARBA00030932"/>
    </source>
</evidence>
<evidence type="ECO:0000256" key="11">
    <source>
        <dbReference type="SAM" id="MobiDB-lite"/>
    </source>
</evidence>
<feature type="region of interest" description="Disordered" evidence="11">
    <location>
        <begin position="1"/>
        <end position="90"/>
    </location>
</feature>
<proteinExistence type="predicted"/>
<feature type="region of interest" description="Disordered" evidence="11">
    <location>
        <begin position="219"/>
        <end position="247"/>
    </location>
</feature>
<dbReference type="InterPro" id="IPR001313">
    <property type="entry name" value="Pumilio_RNA-bd_rpt"/>
</dbReference>
<dbReference type="GO" id="GO:0003723">
    <property type="term" value="F:RNA binding"/>
    <property type="evidence" value="ECO:0007669"/>
    <property type="project" value="InterPro"/>
</dbReference>
<protein>
    <recommendedName>
        <fullName evidence="2">Nucleolar protein 9</fullName>
    </recommendedName>
    <alternativeName>
        <fullName evidence="8 9">Pumilio domain-containing protein NOP9</fullName>
    </alternativeName>
</protein>
<sequence length="756" mass="84814">MELEYQTLNSKIQKKRGIQEAEWKEENIIIEKKNRRHIRIMPREKKKRGRRAEKSQSKRKREDEEVSDSPKRQRTANEDNDAQAGDDYIPLDTHDTEREQEQGQEDDTPFYGLLDTEEQEYFSKASQTLELNSFEDDDDKRLFIESVYTEAKGKELKIACSQSCSRLMEKLIAMSTPAQVKALFEKFTGHFLHLVQHRFASHCCECLFIRAAPIVTSEMEKPKDKKKDRRQATETNGEDGGKDEPMNQKSAVDLFLGVVSELEGNWGYLLTESFASHTIRVLLLILAGEPLAGQSNARILASRKKENVDSLTSTAEAELTIRESRQVPAEFNNTLRKMISDLSAGLNSTYLQALATHPIGSPVLQVILSIELGCMGKEKVKDKSSVFRRLIPDDTLETKEEGVNFLNSLFYDPVGSRLLETVVRVAPGKFFKTFYKTIIRERIGSLARNEIASYVVIKVLERVSREDLQSAIESILLEIPSLVQRSRLNVIKTIIDRSTVRGADTTSLAKALESAYGEDGLVRLKTILGVETTVKDAESVKSKAAPSAQHLHGSLLAQSMLQASGELATMIQTGFLAAPVETLIQIAKNSTASRALQEAVKPSKSNTQFRRQFLPRFYGQMCALSLDSSGSHVADALWDATSDLVFIKQRLAQELSDNEPALRDSFLGRAVWRNWSMDLYKRKRGEWMSRAKGLDNTRVSASTADLSAEPAKSKLDLARARYAARAEQQEKPDSREQGSRGKKQALSAPSSLLKAQ</sequence>
<organism evidence="12">
    <name type="scientific">Trichophyton rubrum CBS 288.86</name>
    <dbReference type="NCBI Taxonomy" id="1215330"/>
    <lineage>
        <taxon>Eukaryota</taxon>
        <taxon>Fungi</taxon>
        <taxon>Dikarya</taxon>
        <taxon>Ascomycota</taxon>
        <taxon>Pezizomycotina</taxon>
        <taxon>Eurotiomycetes</taxon>
        <taxon>Eurotiomycetidae</taxon>
        <taxon>Onygenales</taxon>
        <taxon>Arthrodermataceae</taxon>
        <taxon>Trichophyton</taxon>
    </lineage>
</organism>
<evidence type="ECO:0000256" key="3">
    <source>
        <dbReference type="ARBA" id="ARBA00022517"/>
    </source>
</evidence>
<dbReference type="GO" id="GO:0030688">
    <property type="term" value="C:preribosome, small subunit precursor"/>
    <property type="evidence" value="ECO:0007669"/>
    <property type="project" value="TreeGrafter"/>
</dbReference>
<dbReference type="OrthoDB" id="392571at2759"/>
<dbReference type="Gene3D" id="1.25.10.10">
    <property type="entry name" value="Leucine-rich Repeat Variant"/>
    <property type="match status" value="3"/>
</dbReference>
<feature type="repeat" description="Pumilio" evidence="10">
    <location>
        <begin position="437"/>
        <end position="473"/>
    </location>
</feature>
<evidence type="ECO:0000256" key="7">
    <source>
        <dbReference type="ARBA" id="ARBA00024893"/>
    </source>
</evidence>
<dbReference type="Pfam" id="PF22493">
    <property type="entry name" value="PUF_NOP9"/>
    <property type="match status" value="1"/>
</dbReference>
<evidence type="ECO:0000256" key="4">
    <source>
        <dbReference type="ARBA" id="ARBA00022552"/>
    </source>
</evidence>
<dbReference type="GO" id="GO:0000480">
    <property type="term" value="P:endonucleolytic cleavage in 5'-ETS of tricistronic rRNA transcript (SSU-rRNA, 5.8S rRNA, LSU-rRNA)"/>
    <property type="evidence" value="ECO:0007669"/>
    <property type="project" value="TreeGrafter"/>
</dbReference>
<accession>A0A022VRP0</accession>
<evidence type="ECO:0000256" key="9">
    <source>
        <dbReference type="ARBA" id="ARBA00031929"/>
    </source>
</evidence>
<evidence type="ECO:0000256" key="5">
    <source>
        <dbReference type="ARBA" id="ARBA00022737"/>
    </source>
</evidence>